<feature type="compositionally biased region" description="Pro residues" evidence="1">
    <location>
        <begin position="392"/>
        <end position="401"/>
    </location>
</feature>
<comment type="caution">
    <text evidence="2">The sequence shown here is derived from an EMBL/GenBank/DDBJ whole genome shotgun (WGS) entry which is preliminary data.</text>
</comment>
<name>A0ABQ5SHE2_9CHLO</name>
<feature type="region of interest" description="Disordered" evidence="1">
    <location>
        <begin position="388"/>
        <end position="414"/>
    </location>
</feature>
<protein>
    <recommendedName>
        <fullName evidence="4">Amine oxidase domain-containing protein</fullName>
    </recommendedName>
</protein>
<dbReference type="EMBL" id="BSDZ01000080">
    <property type="protein sequence ID" value="GLI68616.1"/>
    <property type="molecule type" value="Genomic_DNA"/>
</dbReference>
<dbReference type="PANTHER" id="PTHR16128">
    <property type="entry name" value="FAD/NAD(P)-BINDING OXIDOREDUCTASE FAMILY PROTEIN"/>
    <property type="match status" value="1"/>
</dbReference>
<accession>A0ABQ5SHE2</accession>
<dbReference type="PANTHER" id="PTHR16128:SF8">
    <property type="entry name" value="EXPRESSED PROTEIN"/>
    <property type="match status" value="1"/>
</dbReference>
<proteinExistence type="predicted"/>
<gene>
    <name evidence="2" type="ORF">VaNZ11_013090</name>
</gene>
<sequence>MHCLRNVRRVCCQPHGTHPAAPATSCTVPLRFQVRTAASGNALIVGGGFAGLAAADVLAKAGLNVVIVEQGRGLGGRMCTRTVTLGSRGERVTFDHGCQYLTARNPLFGAVLDDLQQRGAVAQWGLGQPVGTAHLAEDGTVDMSSFAADASKALWVGAPTNSSVGRALAARCGPRLTALTATQVEGLHWDVGRGMWTCRARPTAAGGSGDDASHARLESTSFDIVVTAMSSVSTARLLSSSSSSPGGEGGSSGSGQAHGSLAADVVAAASEVQSNVCWALMVALNKKIDVPFDGALLSRPDPEGGAVPLYGPIAWLARDSSKPGRPLVAGGQGESWVVHGGPDWSNTRRGAAPADVAQELLRDFAHLVQTRISADDVIHMEAHRWNNAYPLNPRPPHPPTPLAKEAGGGESGGGSAAAPLAGYFMIRPEMRLGVCGDWCKGPRAADAYVTGWEAANALLRL</sequence>
<evidence type="ECO:0000256" key="1">
    <source>
        <dbReference type="SAM" id="MobiDB-lite"/>
    </source>
</evidence>
<evidence type="ECO:0000313" key="2">
    <source>
        <dbReference type="EMBL" id="GLI68616.1"/>
    </source>
</evidence>
<dbReference type="Proteomes" id="UP001165090">
    <property type="component" value="Unassembled WGS sequence"/>
</dbReference>
<evidence type="ECO:0008006" key="4">
    <source>
        <dbReference type="Google" id="ProtNLM"/>
    </source>
</evidence>
<dbReference type="Gene3D" id="3.50.50.60">
    <property type="entry name" value="FAD/NAD(P)-binding domain"/>
    <property type="match status" value="1"/>
</dbReference>
<dbReference type="Gene3D" id="3.90.660.10">
    <property type="match status" value="1"/>
</dbReference>
<evidence type="ECO:0000313" key="3">
    <source>
        <dbReference type="Proteomes" id="UP001165090"/>
    </source>
</evidence>
<dbReference type="Pfam" id="PF13450">
    <property type="entry name" value="NAD_binding_8"/>
    <property type="match status" value="1"/>
</dbReference>
<feature type="region of interest" description="Disordered" evidence="1">
    <location>
        <begin position="238"/>
        <end position="258"/>
    </location>
</feature>
<reference evidence="2 3" key="1">
    <citation type="journal article" date="2023" name="IScience">
        <title>Expanded male sex-determining region conserved during the evolution of homothallism in the green alga Volvox.</title>
        <authorList>
            <person name="Yamamoto K."/>
            <person name="Matsuzaki R."/>
            <person name="Mahakham W."/>
            <person name="Heman W."/>
            <person name="Sekimoto H."/>
            <person name="Kawachi M."/>
            <person name="Minakuchi Y."/>
            <person name="Toyoda A."/>
            <person name="Nozaki H."/>
        </authorList>
    </citation>
    <scope>NUCLEOTIDE SEQUENCE [LARGE SCALE GENOMIC DNA]</scope>
    <source>
        <strain evidence="2 3">NIES-4468</strain>
    </source>
</reference>
<dbReference type="InterPro" id="IPR036188">
    <property type="entry name" value="FAD/NAD-bd_sf"/>
</dbReference>
<organism evidence="2 3">
    <name type="scientific">Volvox africanus</name>
    <dbReference type="NCBI Taxonomy" id="51714"/>
    <lineage>
        <taxon>Eukaryota</taxon>
        <taxon>Viridiplantae</taxon>
        <taxon>Chlorophyta</taxon>
        <taxon>core chlorophytes</taxon>
        <taxon>Chlorophyceae</taxon>
        <taxon>CS clade</taxon>
        <taxon>Chlamydomonadales</taxon>
        <taxon>Volvocaceae</taxon>
        <taxon>Volvox</taxon>
    </lineage>
</organism>
<dbReference type="SUPFAM" id="SSF51905">
    <property type="entry name" value="FAD/NAD(P)-binding domain"/>
    <property type="match status" value="1"/>
</dbReference>
<keyword evidence="3" id="KW-1185">Reference proteome</keyword>